<reference evidence="6" key="3">
    <citation type="submission" date="2015-06" db="UniProtKB">
        <authorList>
            <consortium name="EnsemblProtists"/>
        </authorList>
    </citation>
    <scope>IDENTIFICATION</scope>
</reference>
<feature type="transmembrane region" description="Helical" evidence="2">
    <location>
        <begin position="1016"/>
        <end position="1034"/>
    </location>
</feature>
<feature type="transmembrane region" description="Helical" evidence="2">
    <location>
        <begin position="593"/>
        <end position="611"/>
    </location>
</feature>
<dbReference type="PROSITE" id="PS50004">
    <property type="entry name" value="C2"/>
    <property type="match status" value="1"/>
</dbReference>
<dbReference type="PaxDb" id="55529-EKX54777"/>
<dbReference type="SUPFAM" id="SSF49562">
    <property type="entry name" value="C2 domain (Calcium/lipid-binding domain, CaLB)"/>
    <property type="match status" value="1"/>
</dbReference>
<name>L1K2I9_GUITC</name>
<feature type="transmembrane region" description="Helical" evidence="2">
    <location>
        <begin position="879"/>
        <end position="904"/>
    </location>
</feature>
<dbReference type="KEGG" id="gtt:GUITHDRAFT_131788"/>
<evidence type="ECO:0000313" key="7">
    <source>
        <dbReference type="Proteomes" id="UP000011087"/>
    </source>
</evidence>
<dbReference type="InterPro" id="IPR035892">
    <property type="entry name" value="C2_domain_sf"/>
</dbReference>
<keyword evidence="7" id="KW-1185">Reference proteome</keyword>
<feature type="domain" description="C2" evidence="3">
    <location>
        <begin position="1"/>
        <end position="98"/>
    </location>
</feature>
<dbReference type="EnsemblProtists" id="EKX54777">
    <property type="protein sequence ID" value="EKX54777"/>
    <property type="gene ID" value="GUITHDRAFT_131788"/>
</dbReference>
<feature type="transmembrane region" description="Helical" evidence="2">
    <location>
        <begin position="984"/>
        <end position="1004"/>
    </location>
</feature>
<dbReference type="eggNOG" id="ENOG502QWM6">
    <property type="taxonomic scope" value="Eukaryota"/>
</dbReference>
<dbReference type="Pfam" id="PF00595">
    <property type="entry name" value="PDZ"/>
    <property type="match status" value="1"/>
</dbReference>
<dbReference type="GeneID" id="17311812"/>
<feature type="compositionally biased region" description="Basic and acidic residues" evidence="1">
    <location>
        <begin position="563"/>
        <end position="575"/>
    </location>
</feature>
<gene>
    <name evidence="5" type="ORF">GUITHDRAFT_131788</name>
</gene>
<dbReference type="HOGENOM" id="CLU_280537_0_0_1"/>
<dbReference type="InterPro" id="IPR001478">
    <property type="entry name" value="PDZ"/>
</dbReference>
<dbReference type="InterPro" id="IPR036034">
    <property type="entry name" value="PDZ_sf"/>
</dbReference>
<evidence type="ECO:0000256" key="1">
    <source>
        <dbReference type="SAM" id="MobiDB-lite"/>
    </source>
</evidence>
<protein>
    <recommendedName>
        <fullName evidence="8">PDZ domain-containing protein</fullName>
    </recommendedName>
</protein>
<evidence type="ECO:0008006" key="8">
    <source>
        <dbReference type="Google" id="ProtNLM"/>
    </source>
</evidence>
<feature type="transmembrane region" description="Helical" evidence="2">
    <location>
        <begin position="744"/>
        <end position="774"/>
    </location>
</feature>
<accession>L1K2I9</accession>
<proteinExistence type="predicted"/>
<reference evidence="5 7" key="1">
    <citation type="journal article" date="2012" name="Nature">
        <title>Algal genomes reveal evolutionary mosaicism and the fate of nucleomorphs.</title>
        <authorList>
            <consortium name="DOE Joint Genome Institute"/>
            <person name="Curtis B.A."/>
            <person name="Tanifuji G."/>
            <person name="Burki F."/>
            <person name="Gruber A."/>
            <person name="Irimia M."/>
            <person name="Maruyama S."/>
            <person name="Arias M.C."/>
            <person name="Ball S.G."/>
            <person name="Gile G.H."/>
            <person name="Hirakawa Y."/>
            <person name="Hopkins J.F."/>
            <person name="Kuo A."/>
            <person name="Rensing S.A."/>
            <person name="Schmutz J."/>
            <person name="Symeonidi A."/>
            <person name="Elias M."/>
            <person name="Eveleigh R.J."/>
            <person name="Herman E.K."/>
            <person name="Klute M.J."/>
            <person name="Nakayama T."/>
            <person name="Obornik M."/>
            <person name="Reyes-Prieto A."/>
            <person name="Armbrust E.V."/>
            <person name="Aves S.J."/>
            <person name="Beiko R.G."/>
            <person name="Coutinho P."/>
            <person name="Dacks J.B."/>
            <person name="Durnford D.G."/>
            <person name="Fast N.M."/>
            <person name="Green B.R."/>
            <person name="Grisdale C.J."/>
            <person name="Hempel F."/>
            <person name="Henrissat B."/>
            <person name="Hoppner M.P."/>
            <person name="Ishida K."/>
            <person name="Kim E."/>
            <person name="Koreny L."/>
            <person name="Kroth P.G."/>
            <person name="Liu Y."/>
            <person name="Malik S.B."/>
            <person name="Maier U.G."/>
            <person name="McRose D."/>
            <person name="Mock T."/>
            <person name="Neilson J.A."/>
            <person name="Onodera N.T."/>
            <person name="Poole A.M."/>
            <person name="Pritham E.J."/>
            <person name="Richards T.A."/>
            <person name="Rocap G."/>
            <person name="Roy S.W."/>
            <person name="Sarai C."/>
            <person name="Schaack S."/>
            <person name="Shirato S."/>
            <person name="Slamovits C.H."/>
            <person name="Spencer D.F."/>
            <person name="Suzuki S."/>
            <person name="Worden A.Z."/>
            <person name="Zauner S."/>
            <person name="Barry K."/>
            <person name="Bell C."/>
            <person name="Bharti A.K."/>
            <person name="Crow J.A."/>
            <person name="Grimwood J."/>
            <person name="Kramer R."/>
            <person name="Lindquist E."/>
            <person name="Lucas S."/>
            <person name="Salamov A."/>
            <person name="McFadden G.I."/>
            <person name="Lane C.E."/>
            <person name="Keeling P.J."/>
            <person name="Gray M.W."/>
            <person name="Grigoriev I.V."/>
            <person name="Archibald J.M."/>
        </authorList>
    </citation>
    <scope>NUCLEOTIDE SEQUENCE</scope>
    <source>
        <strain evidence="5 7">CCMP2712</strain>
    </source>
</reference>
<feature type="transmembrane region" description="Helical" evidence="2">
    <location>
        <begin position="780"/>
        <end position="798"/>
    </location>
</feature>
<dbReference type="OrthoDB" id="508000at2759"/>
<evidence type="ECO:0000259" key="3">
    <source>
        <dbReference type="PROSITE" id="PS50004"/>
    </source>
</evidence>
<feature type="transmembrane region" description="Helical" evidence="2">
    <location>
        <begin position="1091"/>
        <end position="1115"/>
    </location>
</feature>
<evidence type="ECO:0000313" key="5">
    <source>
        <dbReference type="EMBL" id="EKX54777.1"/>
    </source>
</evidence>
<feature type="region of interest" description="Disordered" evidence="1">
    <location>
        <begin position="119"/>
        <end position="194"/>
    </location>
</feature>
<feature type="region of interest" description="Disordered" evidence="1">
    <location>
        <begin position="547"/>
        <end position="578"/>
    </location>
</feature>
<dbReference type="CDD" id="cd00030">
    <property type="entry name" value="C2"/>
    <property type="match status" value="1"/>
</dbReference>
<dbReference type="Gene3D" id="2.60.40.150">
    <property type="entry name" value="C2 domain"/>
    <property type="match status" value="1"/>
</dbReference>
<feature type="transmembrane region" description="Helical" evidence="2">
    <location>
        <begin position="1043"/>
        <end position="1062"/>
    </location>
</feature>
<feature type="transmembrane region" description="Helical" evidence="2">
    <location>
        <begin position="810"/>
        <end position="829"/>
    </location>
</feature>
<evidence type="ECO:0000256" key="2">
    <source>
        <dbReference type="SAM" id="Phobius"/>
    </source>
</evidence>
<feature type="transmembrane region" description="Helical" evidence="2">
    <location>
        <begin position="665"/>
        <end position="681"/>
    </location>
</feature>
<dbReference type="SMART" id="SM00239">
    <property type="entry name" value="C2"/>
    <property type="match status" value="1"/>
</dbReference>
<dbReference type="SMART" id="SM00228">
    <property type="entry name" value="PDZ"/>
    <property type="match status" value="1"/>
</dbReference>
<dbReference type="Proteomes" id="UP000011087">
    <property type="component" value="Unassembled WGS sequence"/>
</dbReference>
<keyword evidence="2" id="KW-0812">Transmembrane</keyword>
<feature type="compositionally biased region" description="Basic and acidic residues" evidence="1">
    <location>
        <begin position="135"/>
        <end position="168"/>
    </location>
</feature>
<keyword evidence="2" id="KW-0472">Membrane</keyword>
<dbReference type="RefSeq" id="XP_005841757.1">
    <property type="nucleotide sequence ID" value="XM_005841700.1"/>
</dbReference>
<dbReference type="InterPro" id="IPR000008">
    <property type="entry name" value="C2_dom"/>
</dbReference>
<reference evidence="7" key="2">
    <citation type="submission" date="2012-11" db="EMBL/GenBank/DDBJ databases">
        <authorList>
            <person name="Kuo A."/>
            <person name="Curtis B.A."/>
            <person name="Tanifuji G."/>
            <person name="Burki F."/>
            <person name="Gruber A."/>
            <person name="Irimia M."/>
            <person name="Maruyama S."/>
            <person name="Arias M.C."/>
            <person name="Ball S.G."/>
            <person name="Gile G.H."/>
            <person name="Hirakawa Y."/>
            <person name="Hopkins J.F."/>
            <person name="Rensing S.A."/>
            <person name="Schmutz J."/>
            <person name="Symeonidi A."/>
            <person name="Elias M."/>
            <person name="Eveleigh R.J."/>
            <person name="Herman E.K."/>
            <person name="Klute M.J."/>
            <person name="Nakayama T."/>
            <person name="Obornik M."/>
            <person name="Reyes-Prieto A."/>
            <person name="Armbrust E.V."/>
            <person name="Aves S.J."/>
            <person name="Beiko R.G."/>
            <person name="Coutinho P."/>
            <person name="Dacks J.B."/>
            <person name="Durnford D.G."/>
            <person name="Fast N.M."/>
            <person name="Green B.R."/>
            <person name="Grisdale C."/>
            <person name="Hempe F."/>
            <person name="Henrissat B."/>
            <person name="Hoppner M.P."/>
            <person name="Ishida K.-I."/>
            <person name="Kim E."/>
            <person name="Koreny L."/>
            <person name="Kroth P.G."/>
            <person name="Liu Y."/>
            <person name="Malik S.-B."/>
            <person name="Maier U.G."/>
            <person name="McRose D."/>
            <person name="Mock T."/>
            <person name="Neilson J.A."/>
            <person name="Onodera N.T."/>
            <person name="Poole A.M."/>
            <person name="Pritham E.J."/>
            <person name="Richards T.A."/>
            <person name="Rocap G."/>
            <person name="Roy S.W."/>
            <person name="Sarai C."/>
            <person name="Schaack S."/>
            <person name="Shirato S."/>
            <person name="Slamovits C.H."/>
            <person name="Spencer D.F."/>
            <person name="Suzuki S."/>
            <person name="Worden A.Z."/>
            <person name="Zauner S."/>
            <person name="Barry K."/>
            <person name="Bell C."/>
            <person name="Bharti A.K."/>
            <person name="Crow J.A."/>
            <person name="Grimwood J."/>
            <person name="Kramer R."/>
            <person name="Lindquist E."/>
            <person name="Lucas S."/>
            <person name="Salamov A."/>
            <person name="McFadden G.I."/>
            <person name="Lane C.E."/>
            <person name="Keeling P.J."/>
            <person name="Gray M.W."/>
            <person name="Grigoriev I.V."/>
            <person name="Archibald J.M."/>
        </authorList>
    </citation>
    <scope>NUCLEOTIDE SEQUENCE</scope>
    <source>
        <strain evidence="7">CCMP2712</strain>
    </source>
</reference>
<keyword evidence="2" id="KW-1133">Transmembrane helix</keyword>
<evidence type="ECO:0000313" key="6">
    <source>
        <dbReference type="EnsemblProtists" id="EKX54777"/>
    </source>
</evidence>
<dbReference type="PROSITE" id="PS50106">
    <property type="entry name" value="PDZ"/>
    <property type="match status" value="1"/>
</dbReference>
<feature type="transmembrane region" description="Helical" evidence="2">
    <location>
        <begin position="849"/>
        <end position="867"/>
    </location>
</feature>
<dbReference type="Pfam" id="PF00168">
    <property type="entry name" value="C2"/>
    <property type="match status" value="1"/>
</dbReference>
<feature type="transmembrane region" description="Helical" evidence="2">
    <location>
        <begin position="623"/>
        <end position="644"/>
    </location>
</feature>
<dbReference type="SUPFAM" id="SSF50156">
    <property type="entry name" value="PDZ domain-like"/>
    <property type="match status" value="1"/>
</dbReference>
<feature type="transmembrane region" description="Helical" evidence="2">
    <location>
        <begin position="701"/>
        <end position="723"/>
    </location>
</feature>
<sequence>MQVEIVSAELAPDGGPSPDVRCSLTQRVGNTTPNIMSTSVIKSTWNPVWKQTLSLEADPDHVIELSLWDESSSPSCCLGEATIPCDELNISNYDSPVRSIPVLQELEGKNRIVGTVNLRSRKASKRESTNPPNIRDIRTPDLLKSVERSATQEEENKTEVARREDKSRRSQSNRPVSYDADSRPTEAGRAGQGNGATRVLQLVRAASRDSNLNDCDVGLVLQRSHDGSYLVSSSITGSPAARAMKEGLLKKGDVLVTINRRSLNSRSHYEVMKMLRGPAHTTVDIEYVPGIGYKDAESSNAEKPSEVMILTMKLKEDYNKLIGREESFATILLKDLASIARAPQARFQYLGMEKRGSNILVSIKIRNDKGGTDIRSGQFVAQIIYDTIYDQSKPIEQYISLGNFRALKYFAAKDYADHQLSNASSYTNETQSRLEAAISAIGGSFSEQNHHREELESRLMPTPTSQKPDFIHVNNTGEDVEFSNRARITASTLHVNRWGEVNMPTLVAEAKDDTHHAILAQSNTVEEAEDESKMPELLTASYDVTVAAQPTHENKPANPSKRSSLEREADSKAPERGSVGNTVLGSHFDFRNLYFRITSIIVGIIAFGLILGSRRNPPPWHWLAWISIGMLGIAPVSDFFAQFFSGGGIGPYEFVSDLLAWRQRLLLRGVPLWWLFMSLNVTNTLGNLFWESETFGYELGAVGSVAQVMYYFGILCMCAILYAMRSHHPYAQSPMSIVNSCFGYHASGLFGAIVMYRLISLVWVSAFTTGYVFYEYNGEIGIFWGGILSGLSPLLYTLMGGMRSLYYPHLVMFFIMWVFLIAVVSKLPVEICYLCSQGTWNIAAGADLIIVRFLQGMLSLPWCTAILTDRLFLTNSLDALLIGGFSMVCAMLNTFLSSLVGVYLRQAGLQSSPFELAGLVGSAYYHLMLGLTITTSIGTMDACLVSAAKLTGLEVFGLLWHREFGATAQPLGPFSRHITRTNVLAGRIAILVVGAIGLCFLSSVIAHPTSITEGSLTGIMAMGLGPPMILLCVWKRKWKRSPLAFILPVTVSFIIGIVKSAWTSCVKTSNGVCTASQSTYPSNWSIGDGPFAYDLGLTVYTFLFCLLASLIGFLADQQFR</sequence>
<evidence type="ECO:0000259" key="4">
    <source>
        <dbReference type="PROSITE" id="PS50106"/>
    </source>
</evidence>
<dbReference type="AlphaFoldDB" id="L1K2I9"/>
<dbReference type="Gene3D" id="2.30.42.10">
    <property type="match status" value="1"/>
</dbReference>
<dbReference type="EMBL" id="JH992966">
    <property type="protein sequence ID" value="EKX54777.1"/>
    <property type="molecule type" value="Genomic_DNA"/>
</dbReference>
<organism evidence="5">
    <name type="scientific">Guillardia theta (strain CCMP2712)</name>
    <name type="common">Cryptophyte</name>
    <dbReference type="NCBI Taxonomy" id="905079"/>
    <lineage>
        <taxon>Eukaryota</taxon>
        <taxon>Cryptophyceae</taxon>
        <taxon>Pyrenomonadales</taxon>
        <taxon>Geminigeraceae</taxon>
        <taxon>Guillardia</taxon>
    </lineage>
</organism>
<feature type="domain" description="PDZ" evidence="4">
    <location>
        <begin position="199"/>
        <end position="276"/>
    </location>
</feature>